<comment type="caution">
    <text evidence="1">The sequence shown here is derived from an EMBL/GenBank/DDBJ whole genome shotgun (WGS) entry which is preliminary data.</text>
</comment>
<dbReference type="Pfam" id="PF05973">
    <property type="entry name" value="Gp49"/>
    <property type="match status" value="1"/>
</dbReference>
<evidence type="ECO:0000313" key="2">
    <source>
        <dbReference type="Proteomes" id="UP001193734"/>
    </source>
</evidence>
<dbReference type="EMBL" id="JABKKE010000004">
    <property type="protein sequence ID" value="NPE13458.1"/>
    <property type="molecule type" value="Genomic_DNA"/>
</dbReference>
<dbReference type="Proteomes" id="UP001193734">
    <property type="component" value="Unassembled WGS sequence"/>
</dbReference>
<name>A0ABX2AUS7_9BACT</name>
<reference evidence="1 2" key="1">
    <citation type="submission" date="2020-05" db="EMBL/GenBank/DDBJ databases">
        <title>Distinct polysaccharide utilization as determinants for interspecies competition between intestinal Prevotella spp.</title>
        <authorList>
            <person name="Galvez E.J.C."/>
            <person name="Iljazovic A."/>
            <person name="Strowig T."/>
        </authorList>
    </citation>
    <scope>NUCLEOTIDE SEQUENCE [LARGE SCALE GENOMIC DNA]</scope>
    <source>
        <strain evidence="1 2">PROD</strain>
    </source>
</reference>
<protein>
    <submittedName>
        <fullName evidence="1">Type II toxin-antitoxin system RelE/ParE family toxin</fullName>
    </submittedName>
</protein>
<keyword evidence="2" id="KW-1185">Reference proteome</keyword>
<evidence type="ECO:0000313" key="1">
    <source>
        <dbReference type="EMBL" id="NPE13458.1"/>
    </source>
</evidence>
<organism evidence="1 2">
    <name type="scientific">Xylanibacter rodentium</name>
    <dbReference type="NCBI Taxonomy" id="2736289"/>
    <lineage>
        <taxon>Bacteria</taxon>
        <taxon>Pseudomonadati</taxon>
        <taxon>Bacteroidota</taxon>
        <taxon>Bacteroidia</taxon>
        <taxon>Bacteroidales</taxon>
        <taxon>Prevotellaceae</taxon>
        <taxon>Xylanibacter</taxon>
    </lineage>
</organism>
<dbReference type="InterPro" id="IPR009241">
    <property type="entry name" value="HigB-like"/>
</dbReference>
<sequence length="117" mass="13782">MKEERKIIAYKHYFADFIKSLGSAEAKKVIYVLDMLKTKERISTKFVKAIRDGLYEIRVECAGNIYRVFFIFDNGNIIILFNGFQKKTQKTPASEINKAMKLKEEYYGTKRDRQKPL</sequence>
<dbReference type="RefSeq" id="WP_172176416.1">
    <property type="nucleotide sequence ID" value="NZ_CASGIA010000006.1"/>
</dbReference>
<dbReference type="GeneID" id="82156884"/>
<proteinExistence type="predicted"/>
<gene>
    <name evidence="1" type="ORF">HPS55_03805</name>
</gene>
<accession>A0ABX2AUS7</accession>